<dbReference type="Pfam" id="PF02801">
    <property type="entry name" value="Ketoacyl-synt_C"/>
    <property type="match status" value="2"/>
</dbReference>
<dbReference type="OrthoDB" id="2523650at2"/>
<dbReference type="InterPro" id="IPR016039">
    <property type="entry name" value="Thiolase-like"/>
</dbReference>
<dbReference type="Pfam" id="PF00109">
    <property type="entry name" value="ketoacyl-synt"/>
    <property type="match status" value="1"/>
</dbReference>
<sequence length="373" mass="38269">MSEPRPVSVTGLSILTALGRGPEAQLVGTAAFTEVQRFDTSNRRVNHAATAADVGTLEEELDLAIATACSQAGVDRSTTPLLLALHTAPSCDFGQQRIYTSACVSASTAVADGATLILTGRADRIVVAAGYLVEPDQYALFDAGRALSDDHTVRPFSLNRRGLLLGDGVAAVVLEAGEGLAQIAGWGRAGDAYHPCQPSPDGRGLAAAIRAALQKANLSPDEVGYINANATGTTVSDAAEAAAISQVFAQADPAQSEWLTTNMAGYPPGIRVANPQARTPASQMGAIRGGPPVSSTKGVHGHALEASGLVELVVTIQSLREGKLPVNAGFLDPDPDCDLDLILDAPRPALSPYGMTLNSAFGGANTALVVRAG</sequence>
<evidence type="ECO:0000313" key="6">
    <source>
        <dbReference type="Proteomes" id="UP000294508"/>
    </source>
</evidence>
<dbReference type="AlphaFoldDB" id="A0A4R2GSW6"/>
<name>A0A4R2GSW6_9ACTN</name>
<protein>
    <submittedName>
        <fullName evidence="5">Beta-ketoacyl synthase-like protein</fullName>
    </submittedName>
</protein>
<comment type="caution">
    <text evidence="5">The sequence shown here is derived from an EMBL/GenBank/DDBJ whole genome shotgun (WGS) entry which is preliminary data.</text>
</comment>
<dbReference type="InterPro" id="IPR020841">
    <property type="entry name" value="PKS_Beta-ketoAc_synthase_dom"/>
</dbReference>
<gene>
    <name evidence="5" type="ORF">EV652_12726</name>
</gene>
<dbReference type="SMART" id="SM00825">
    <property type="entry name" value="PKS_KS"/>
    <property type="match status" value="1"/>
</dbReference>
<dbReference type="Gene3D" id="3.40.47.10">
    <property type="match status" value="1"/>
</dbReference>
<keyword evidence="2 3" id="KW-0808">Transferase</keyword>
<dbReference type="SUPFAM" id="SSF53901">
    <property type="entry name" value="Thiolase-like"/>
    <property type="match status" value="2"/>
</dbReference>
<dbReference type="InterPro" id="IPR014031">
    <property type="entry name" value="Ketoacyl_synth_C"/>
</dbReference>
<reference evidence="5 6" key="1">
    <citation type="journal article" date="2015" name="Stand. Genomic Sci.">
        <title>Genomic Encyclopedia of Bacterial and Archaeal Type Strains, Phase III: the genomes of soil and plant-associated and newly described type strains.</title>
        <authorList>
            <person name="Whitman W.B."/>
            <person name="Woyke T."/>
            <person name="Klenk H.P."/>
            <person name="Zhou Y."/>
            <person name="Lilburn T.G."/>
            <person name="Beck B.J."/>
            <person name="De Vos P."/>
            <person name="Vandamme P."/>
            <person name="Eisen J.A."/>
            <person name="Garrity G."/>
            <person name="Hugenholtz P."/>
            <person name="Kyrpides N.C."/>
        </authorList>
    </citation>
    <scope>NUCLEOTIDE SEQUENCE [LARGE SCALE GENOMIC DNA]</scope>
    <source>
        <strain evidence="5 6">VKM Ac-2572</strain>
    </source>
</reference>
<dbReference type="EMBL" id="SLWN01000027">
    <property type="protein sequence ID" value="TCO13135.1"/>
    <property type="molecule type" value="Genomic_DNA"/>
</dbReference>
<dbReference type="Proteomes" id="UP000294508">
    <property type="component" value="Unassembled WGS sequence"/>
</dbReference>
<dbReference type="GO" id="GO:0004315">
    <property type="term" value="F:3-oxoacyl-[acyl-carrier-protein] synthase activity"/>
    <property type="evidence" value="ECO:0007669"/>
    <property type="project" value="TreeGrafter"/>
</dbReference>
<evidence type="ECO:0000313" key="5">
    <source>
        <dbReference type="EMBL" id="TCO13135.1"/>
    </source>
</evidence>
<dbReference type="InterPro" id="IPR014030">
    <property type="entry name" value="Ketoacyl_synth_N"/>
</dbReference>
<accession>A0A4R2GSW6</accession>
<dbReference type="PANTHER" id="PTHR11712:SF336">
    <property type="entry name" value="3-OXOACYL-[ACYL-CARRIER-PROTEIN] SYNTHASE, MITOCHONDRIAL"/>
    <property type="match status" value="1"/>
</dbReference>
<dbReference type="GO" id="GO:0006633">
    <property type="term" value="P:fatty acid biosynthetic process"/>
    <property type="evidence" value="ECO:0007669"/>
    <property type="project" value="TreeGrafter"/>
</dbReference>
<evidence type="ECO:0000256" key="1">
    <source>
        <dbReference type="ARBA" id="ARBA00008467"/>
    </source>
</evidence>
<organism evidence="5 6">
    <name type="scientific">Kribbella steppae</name>
    <dbReference type="NCBI Taxonomy" id="2512223"/>
    <lineage>
        <taxon>Bacteria</taxon>
        <taxon>Bacillati</taxon>
        <taxon>Actinomycetota</taxon>
        <taxon>Actinomycetes</taxon>
        <taxon>Propionibacteriales</taxon>
        <taxon>Kribbellaceae</taxon>
        <taxon>Kribbella</taxon>
    </lineage>
</organism>
<proteinExistence type="inferred from homology"/>
<dbReference type="RefSeq" id="WP_132216931.1">
    <property type="nucleotide sequence ID" value="NZ_SLWN01000027.1"/>
</dbReference>
<comment type="similarity">
    <text evidence="1 3">Belongs to the thiolase-like superfamily. Beta-ketoacyl-ACP synthases family.</text>
</comment>
<evidence type="ECO:0000256" key="3">
    <source>
        <dbReference type="RuleBase" id="RU003694"/>
    </source>
</evidence>
<keyword evidence="6" id="KW-1185">Reference proteome</keyword>
<dbReference type="InterPro" id="IPR000794">
    <property type="entry name" value="Beta-ketoacyl_synthase"/>
</dbReference>
<evidence type="ECO:0000259" key="4">
    <source>
        <dbReference type="PROSITE" id="PS52004"/>
    </source>
</evidence>
<dbReference type="PROSITE" id="PS52004">
    <property type="entry name" value="KS3_2"/>
    <property type="match status" value="1"/>
</dbReference>
<feature type="domain" description="Ketosynthase family 3 (KS3)" evidence="4">
    <location>
        <begin position="1"/>
        <end position="372"/>
    </location>
</feature>
<evidence type="ECO:0000256" key="2">
    <source>
        <dbReference type="ARBA" id="ARBA00022679"/>
    </source>
</evidence>
<dbReference type="PANTHER" id="PTHR11712">
    <property type="entry name" value="POLYKETIDE SYNTHASE-RELATED"/>
    <property type="match status" value="1"/>
</dbReference>